<reference evidence="1 2" key="1">
    <citation type="submission" date="2019-10" db="EMBL/GenBank/DDBJ databases">
        <title>Nonomuraea sp. nov., isolated from Phyllanthus amarus.</title>
        <authorList>
            <person name="Klykleung N."/>
            <person name="Tanasupawat S."/>
        </authorList>
    </citation>
    <scope>NUCLEOTIDE SEQUENCE [LARGE SCALE GENOMIC DNA]</scope>
    <source>
        <strain evidence="1 2">CR1-09</strain>
    </source>
</reference>
<proteinExistence type="predicted"/>
<accession>A0A5N6AUG3</accession>
<name>A0A5N6AUG3_9ACTN</name>
<gene>
    <name evidence="1" type="ORF">FH610_042430</name>
</gene>
<organism evidence="1 2">
    <name type="scientific">Microbispora catharanthi</name>
    <dbReference type="NCBI Taxonomy" id="1712871"/>
    <lineage>
        <taxon>Bacteria</taxon>
        <taxon>Bacillati</taxon>
        <taxon>Actinomycetota</taxon>
        <taxon>Actinomycetes</taxon>
        <taxon>Streptosporangiales</taxon>
        <taxon>Streptosporangiaceae</taxon>
        <taxon>Microbispora</taxon>
    </lineage>
</organism>
<evidence type="ECO:0000313" key="1">
    <source>
        <dbReference type="EMBL" id="KAB8172351.1"/>
    </source>
</evidence>
<dbReference type="RefSeq" id="WP_139580899.1">
    <property type="nucleotide sequence ID" value="NZ_VDMA02000057.1"/>
</dbReference>
<sequence>MTVPQPAPVEPVGTAGRIFRSILGFAGSLLTILTMTCGDTPDVTGCQASSRETDDNQKKEIVIDNNILVKAWEGKSAEVDATIGDRRLVIPNAVVSEFLAHMPESRISFLYSFMARREARLSSRSEGEAQRLVDERLADYLATTGYPHELITFLQYGG</sequence>
<dbReference type="Proteomes" id="UP000313066">
    <property type="component" value="Unassembled WGS sequence"/>
</dbReference>
<protein>
    <submittedName>
        <fullName evidence="1">Uncharacterized protein</fullName>
    </submittedName>
</protein>
<evidence type="ECO:0000313" key="2">
    <source>
        <dbReference type="Proteomes" id="UP000313066"/>
    </source>
</evidence>
<comment type="caution">
    <text evidence="1">The sequence shown here is derived from an EMBL/GenBank/DDBJ whole genome shotgun (WGS) entry which is preliminary data.</text>
</comment>
<dbReference type="AlphaFoldDB" id="A0A5N6AUG3"/>
<keyword evidence="2" id="KW-1185">Reference proteome</keyword>
<dbReference type="EMBL" id="VDMA02000057">
    <property type="protein sequence ID" value="KAB8172351.1"/>
    <property type="molecule type" value="Genomic_DNA"/>
</dbReference>